<evidence type="ECO:0000256" key="2">
    <source>
        <dbReference type="ARBA" id="ARBA00022475"/>
    </source>
</evidence>
<gene>
    <name evidence="7" type="ORF">SAMN05660293_01321</name>
</gene>
<protein>
    <submittedName>
        <fullName evidence="7">Membrane protein involved in the export of O-antigen and teichoic acid</fullName>
    </submittedName>
</protein>
<feature type="transmembrane region" description="Helical" evidence="6">
    <location>
        <begin position="131"/>
        <end position="154"/>
    </location>
</feature>
<dbReference type="OrthoDB" id="1495589at2"/>
<feature type="transmembrane region" description="Helical" evidence="6">
    <location>
        <begin position="166"/>
        <end position="187"/>
    </location>
</feature>
<proteinExistence type="predicted"/>
<feature type="transmembrane region" description="Helical" evidence="6">
    <location>
        <begin position="225"/>
        <end position="245"/>
    </location>
</feature>
<accession>A0A1T5CKJ0</accession>
<feature type="transmembrane region" description="Helical" evidence="6">
    <location>
        <begin position="411"/>
        <end position="430"/>
    </location>
</feature>
<evidence type="ECO:0000256" key="6">
    <source>
        <dbReference type="SAM" id="Phobius"/>
    </source>
</evidence>
<dbReference type="PANTHER" id="PTHR30250:SF11">
    <property type="entry name" value="O-ANTIGEN TRANSPORTER-RELATED"/>
    <property type="match status" value="1"/>
</dbReference>
<keyword evidence="4 6" id="KW-1133">Transmembrane helix</keyword>
<sequence length="443" mass="49711">MLSYLIRKPILRNKIGNLKKHPLVKNSVLYVITDAVNKAVPFLILPLLTHYLLPGDYGIVANYNVYINLLVIFIGINVQSIISINFYRIDKAEIGKYIFNILFVIAATLTICGLVVLLFNEQIRSFLSVSMTFVMSGLIIATSQVLSAINLIIWRLEERPLYFGSYQISQTVCDVTLSLILIIMFQMSWQGRIIGIGASSILYAFLSVIILWKRGYLNISYNRQYIKDIFTFCLPLVPHAISIWARAGADRLIISNLAGVAASGIYAAGFQFSLIISFLTLAFNNAFTPFVYKTLSISDQGVLDAKKQKLVKFTYLYIASLLLLTFVASLASDLLIDNFLSEKYSDAKMYVGWALFSQAFQGVYLMYATYIFYVKRSASLAIVTFMCSALQVASSYYLVSNIGPLGAAYSNFAISLLNCIVVMILSARVYPMPWFNFRVLLAK</sequence>
<evidence type="ECO:0000256" key="4">
    <source>
        <dbReference type="ARBA" id="ARBA00022989"/>
    </source>
</evidence>
<feature type="transmembrane region" description="Helical" evidence="6">
    <location>
        <begin position="99"/>
        <end position="119"/>
    </location>
</feature>
<dbReference type="InterPro" id="IPR050833">
    <property type="entry name" value="Poly_Biosynth_Transport"/>
</dbReference>
<feature type="transmembrane region" description="Helical" evidence="6">
    <location>
        <begin position="380"/>
        <end position="399"/>
    </location>
</feature>
<evidence type="ECO:0000256" key="3">
    <source>
        <dbReference type="ARBA" id="ARBA00022692"/>
    </source>
</evidence>
<keyword evidence="2" id="KW-1003">Cell membrane</keyword>
<feature type="transmembrane region" description="Helical" evidence="6">
    <location>
        <begin position="65"/>
        <end position="87"/>
    </location>
</feature>
<dbReference type="GO" id="GO:0005886">
    <property type="term" value="C:plasma membrane"/>
    <property type="evidence" value="ECO:0007669"/>
    <property type="project" value="UniProtKB-SubCell"/>
</dbReference>
<name>A0A1T5CKJ0_9BACT</name>
<keyword evidence="3 6" id="KW-0812">Transmembrane</keyword>
<keyword evidence="5 6" id="KW-0472">Membrane</keyword>
<evidence type="ECO:0000256" key="1">
    <source>
        <dbReference type="ARBA" id="ARBA00004651"/>
    </source>
</evidence>
<feature type="transmembrane region" description="Helical" evidence="6">
    <location>
        <begin position="28"/>
        <end position="53"/>
    </location>
</feature>
<evidence type="ECO:0000313" key="7">
    <source>
        <dbReference type="EMBL" id="SKB59924.1"/>
    </source>
</evidence>
<dbReference type="STRING" id="651661.SAMN05660293_01321"/>
<evidence type="ECO:0000256" key="5">
    <source>
        <dbReference type="ARBA" id="ARBA00023136"/>
    </source>
</evidence>
<feature type="transmembrane region" description="Helical" evidence="6">
    <location>
        <begin position="351"/>
        <end position="373"/>
    </location>
</feature>
<organism evidence="7 8">
    <name type="scientific">Dyadobacter psychrophilus</name>
    <dbReference type="NCBI Taxonomy" id="651661"/>
    <lineage>
        <taxon>Bacteria</taxon>
        <taxon>Pseudomonadati</taxon>
        <taxon>Bacteroidota</taxon>
        <taxon>Cytophagia</taxon>
        <taxon>Cytophagales</taxon>
        <taxon>Spirosomataceae</taxon>
        <taxon>Dyadobacter</taxon>
    </lineage>
</organism>
<dbReference type="EMBL" id="FUZA01000001">
    <property type="protein sequence ID" value="SKB59924.1"/>
    <property type="molecule type" value="Genomic_DNA"/>
</dbReference>
<dbReference type="AlphaFoldDB" id="A0A1T5CKJ0"/>
<feature type="transmembrane region" description="Helical" evidence="6">
    <location>
        <begin position="265"/>
        <end position="292"/>
    </location>
</feature>
<keyword evidence="8" id="KW-1185">Reference proteome</keyword>
<dbReference type="PANTHER" id="PTHR30250">
    <property type="entry name" value="PST FAMILY PREDICTED COLANIC ACID TRANSPORTER"/>
    <property type="match status" value="1"/>
</dbReference>
<evidence type="ECO:0000313" key="8">
    <source>
        <dbReference type="Proteomes" id="UP000190897"/>
    </source>
</evidence>
<feature type="transmembrane region" description="Helical" evidence="6">
    <location>
        <begin position="193"/>
        <end position="213"/>
    </location>
</feature>
<dbReference type="Pfam" id="PF01943">
    <property type="entry name" value="Polysacc_synt"/>
    <property type="match status" value="1"/>
</dbReference>
<feature type="transmembrane region" description="Helical" evidence="6">
    <location>
        <begin position="313"/>
        <end position="331"/>
    </location>
</feature>
<dbReference type="InterPro" id="IPR002797">
    <property type="entry name" value="Polysacc_synth"/>
</dbReference>
<reference evidence="8" key="1">
    <citation type="submission" date="2017-02" db="EMBL/GenBank/DDBJ databases">
        <authorList>
            <person name="Varghese N."/>
            <person name="Submissions S."/>
        </authorList>
    </citation>
    <scope>NUCLEOTIDE SEQUENCE [LARGE SCALE GENOMIC DNA]</scope>
    <source>
        <strain evidence="8">DSM 22270</strain>
    </source>
</reference>
<comment type="subcellular location">
    <subcellularLocation>
        <location evidence="1">Cell membrane</location>
        <topology evidence="1">Multi-pass membrane protein</topology>
    </subcellularLocation>
</comment>
<dbReference type="Proteomes" id="UP000190897">
    <property type="component" value="Unassembled WGS sequence"/>
</dbReference>